<sequence>TCFFGPEEIYESSNKTSLLVLFSSKYILPPTALRHSSLYRDAR</sequence>
<gene>
    <name evidence="1" type="ORF">PBRASI_LOCUS11280</name>
</gene>
<reference evidence="1" key="1">
    <citation type="submission" date="2021-06" db="EMBL/GenBank/DDBJ databases">
        <authorList>
            <person name="Kallberg Y."/>
            <person name="Tangrot J."/>
            <person name="Rosling A."/>
        </authorList>
    </citation>
    <scope>NUCLEOTIDE SEQUENCE</scope>
    <source>
        <strain evidence="1">BR232B</strain>
    </source>
</reference>
<evidence type="ECO:0000313" key="1">
    <source>
        <dbReference type="EMBL" id="CAG8670567.1"/>
    </source>
</evidence>
<protein>
    <submittedName>
        <fullName evidence="1">2945_t:CDS:1</fullName>
    </submittedName>
</protein>
<evidence type="ECO:0000313" key="2">
    <source>
        <dbReference type="Proteomes" id="UP000789739"/>
    </source>
</evidence>
<accession>A0A9N9EAG4</accession>
<keyword evidence="2" id="KW-1185">Reference proteome</keyword>
<feature type="non-terminal residue" evidence="1">
    <location>
        <position position="43"/>
    </location>
</feature>
<proteinExistence type="predicted"/>
<dbReference type="Proteomes" id="UP000789739">
    <property type="component" value="Unassembled WGS sequence"/>
</dbReference>
<organism evidence="1 2">
    <name type="scientific">Paraglomus brasilianum</name>
    <dbReference type="NCBI Taxonomy" id="144538"/>
    <lineage>
        <taxon>Eukaryota</taxon>
        <taxon>Fungi</taxon>
        <taxon>Fungi incertae sedis</taxon>
        <taxon>Mucoromycota</taxon>
        <taxon>Glomeromycotina</taxon>
        <taxon>Glomeromycetes</taxon>
        <taxon>Paraglomerales</taxon>
        <taxon>Paraglomeraceae</taxon>
        <taxon>Paraglomus</taxon>
    </lineage>
</organism>
<feature type="non-terminal residue" evidence="1">
    <location>
        <position position="1"/>
    </location>
</feature>
<dbReference type="AlphaFoldDB" id="A0A9N9EAG4"/>
<name>A0A9N9EAG4_9GLOM</name>
<comment type="caution">
    <text evidence="1">The sequence shown here is derived from an EMBL/GenBank/DDBJ whole genome shotgun (WGS) entry which is preliminary data.</text>
</comment>
<dbReference type="EMBL" id="CAJVPI010004872">
    <property type="protein sequence ID" value="CAG8670567.1"/>
    <property type="molecule type" value="Genomic_DNA"/>
</dbReference>